<evidence type="ECO:0000256" key="10">
    <source>
        <dbReference type="RuleBase" id="RU000640"/>
    </source>
</evidence>
<dbReference type="SUPFAM" id="SSF51064">
    <property type="entry name" value="Head domain of nucleotide exchange factor GrpE"/>
    <property type="match status" value="1"/>
</dbReference>
<dbReference type="CDD" id="cd00446">
    <property type="entry name" value="GrpE"/>
    <property type="match status" value="1"/>
</dbReference>
<comment type="function">
    <text evidence="10">Essential component of the PAM complex, a complex required for the translocation of transit peptide-containing proteins from the inner membrane into the mitochondrial matrix in an ATP-dependent manner.</text>
</comment>
<keyword evidence="15" id="KW-1185">Reference proteome</keyword>
<comment type="subunit">
    <text evidence="9">Probable component of the PAM complex, at least composed of SSC1 (mtHsp70), MGE1, TIM44, PAM16/TIM16, PAM17 and PAM18/TIM14. Interacts with SSQ1.</text>
</comment>
<comment type="subcellular location">
    <subcellularLocation>
        <location evidence="1 10">Mitochondrion matrix</location>
    </subcellularLocation>
</comment>
<dbReference type="InterPro" id="IPR000740">
    <property type="entry name" value="GrpE"/>
</dbReference>
<feature type="compositionally biased region" description="Low complexity" evidence="13">
    <location>
        <begin position="153"/>
        <end position="162"/>
    </location>
</feature>
<keyword evidence="6" id="KW-0809">Transit peptide</keyword>
<feature type="non-terminal residue" evidence="14">
    <location>
        <position position="1"/>
    </location>
</feature>
<reference evidence="15" key="1">
    <citation type="journal article" date="2019" name="Curr. Biol.">
        <title>Genome Sequence of Striga asiatica Provides Insight into the Evolution of Plant Parasitism.</title>
        <authorList>
            <person name="Yoshida S."/>
            <person name="Kim S."/>
            <person name="Wafula E.K."/>
            <person name="Tanskanen J."/>
            <person name="Kim Y.M."/>
            <person name="Honaas L."/>
            <person name="Yang Z."/>
            <person name="Spallek T."/>
            <person name="Conn C.E."/>
            <person name="Ichihashi Y."/>
            <person name="Cheong K."/>
            <person name="Cui S."/>
            <person name="Der J.P."/>
            <person name="Gundlach H."/>
            <person name="Jiao Y."/>
            <person name="Hori C."/>
            <person name="Ishida J.K."/>
            <person name="Kasahara H."/>
            <person name="Kiba T."/>
            <person name="Kim M.S."/>
            <person name="Koo N."/>
            <person name="Laohavisit A."/>
            <person name="Lee Y.H."/>
            <person name="Lumba S."/>
            <person name="McCourt P."/>
            <person name="Mortimer J.C."/>
            <person name="Mutuku J.M."/>
            <person name="Nomura T."/>
            <person name="Sasaki-Sekimoto Y."/>
            <person name="Seto Y."/>
            <person name="Wang Y."/>
            <person name="Wakatake T."/>
            <person name="Sakakibara H."/>
            <person name="Demura T."/>
            <person name="Yamaguchi S."/>
            <person name="Yoneyama K."/>
            <person name="Manabe R.I."/>
            <person name="Nelson D.C."/>
            <person name="Schulman A.H."/>
            <person name="Timko M.P."/>
            <person name="dePamphilis C.W."/>
            <person name="Choi D."/>
            <person name="Shirasu K."/>
        </authorList>
    </citation>
    <scope>NUCLEOTIDE SEQUENCE [LARGE SCALE GENOMIC DNA]</scope>
    <source>
        <strain evidence="15">cv. UVA1</strain>
    </source>
</reference>
<keyword evidence="12" id="KW-0175">Coiled coil</keyword>
<keyword evidence="5" id="KW-0067">ATP-binding</keyword>
<protein>
    <recommendedName>
        <fullName evidence="10">GrpE protein homolog</fullName>
    </recommendedName>
</protein>
<dbReference type="Gene3D" id="3.90.20.20">
    <property type="match status" value="1"/>
</dbReference>
<dbReference type="PANTHER" id="PTHR21237:SF23">
    <property type="entry name" value="GRPE PROTEIN HOMOLOG, MITOCHONDRIAL"/>
    <property type="match status" value="1"/>
</dbReference>
<evidence type="ECO:0000256" key="1">
    <source>
        <dbReference type="ARBA" id="ARBA00004305"/>
    </source>
</evidence>
<evidence type="ECO:0000256" key="11">
    <source>
        <dbReference type="RuleBase" id="RU004478"/>
    </source>
</evidence>
<dbReference type="InterPro" id="IPR013805">
    <property type="entry name" value="GrpE_CC"/>
</dbReference>
<dbReference type="HAMAP" id="MF_01151">
    <property type="entry name" value="GrpE"/>
    <property type="match status" value="1"/>
</dbReference>
<dbReference type="GO" id="GO:0005524">
    <property type="term" value="F:ATP binding"/>
    <property type="evidence" value="ECO:0007669"/>
    <property type="project" value="UniProtKB-KW"/>
</dbReference>
<keyword evidence="3" id="KW-0479">Metal-binding</keyword>
<evidence type="ECO:0000256" key="3">
    <source>
        <dbReference type="ARBA" id="ARBA00022723"/>
    </source>
</evidence>
<dbReference type="Pfam" id="PF01025">
    <property type="entry name" value="GrpE"/>
    <property type="match status" value="1"/>
</dbReference>
<feature type="compositionally biased region" description="Polar residues" evidence="13">
    <location>
        <begin position="127"/>
        <end position="142"/>
    </location>
</feature>
<dbReference type="EMBL" id="BKCP01013514">
    <property type="protein sequence ID" value="GER57657.1"/>
    <property type="molecule type" value="Genomic_DNA"/>
</dbReference>
<keyword evidence="7 10" id="KW-0496">Mitochondrion</keyword>
<keyword evidence="8 10" id="KW-0143">Chaperone</keyword>
<dbReference type="Gene3D" id="2.30.22.10">
    <property type="entry name" value="Head domain of nucleotide exchange factor GrpE"/>
    <property type="match status" value="1"/>
</dbReference>
<dbReference type="GO" id="GO:0006457">
    <property type="term" value="P:protein folding"/>
    <property type="evidence" value="ECO:0007669"/>
    <property type="project" value="InterPro"/>
</dbReference>
<evidence type="ECO:0000256" key="2">
    <source>
        <dbReference type="ARBA" id="ARBA00009054"/>
    </source>
</evidence>
<dbReference type="AlphaFoldDB" id="A0A5A7RK72"/>
<accession>A0A5A7RK72</accession>
<sequence length="392" mass="42839">RDQPSLPVSAQNLRPPQAPPLKAVLQVVDDGLPIKLLNVSTSLSASSFAAMSLSRITSRVSRTVLSQCRNSALLIGRHENNHFQNSSNILISSRGLSDKVVPGQVSLLHHSSLKASGFQWFGFSSSANSQPNEKETVQSTNNHENREPDDEASASATDATQTEADEKTESGPQISTSGTPKRKRGVKRVAFSDVDSDSDLEADLSRDDLVKLVAEKEQLLATKQEELEQVKDTAMRSLAEMENTKERTRREAENAKKFAIQSFAKSLLDVADNLGRASSAAKESFSKVDVSKDASVATQQLKTLLAGVEMTEKQLNEVFRKFGLEKYDPVDEEFDPNRHNAVFQVPDPSKPADRVAVVLKAGYILHDRVIRPAEVGVTVAANNEEGEKTSED</sequence>
<dbReference type="PANTHER" id="PTHR21237">
    <property type="entry name" value="GRPE PROTEIN"/>
    <property type="match status" value="1"/>
</dbReference>
<evidence type="ECO:0000256" key="7">
    <source>
        <dbReference type="ARBA" id="ARBA00023128"/>
    </source>
</evidence>
<evidence type="ECO:0000313" key="15">
    <source>
        <dbReference type="Proteomes" id="UP000325081"/>
    </source>
</evidence>
<dbReference type="PROSITE" id="PS01071">
    <property type="entry name" value="GRPE"/>
    <property type="match status" value="1"/>
</dbReference>
<evidence type="ECO:0000313" key="14">
    <source>
        <dbReference type="EMBL" id="GER57657.1"/>
    </source>
</evidence>
<dbReference type="PRINTS" id="PR00773">
    <property type="entry name" value="GRPEPROTEIN"/>
</dbReference>
<evidence type="ECO:0000256" key="12">
    <source>
        <dbReference type="SAM" id="Coils"/>
    </source>
</evidence>
<dbReference type="GO" id="GO:0030150">
    <property type="term" value="P:protein import into mitochondrial matrix"/>
    <property type="evidence" value="ECO:0007669"/>
    <property type="project" value="TreeGrafter"/>
</dbReference>
<dbReference type="GO" id="GO:0000774">
    <property type="term" value="F:adenyl-nucleotide exchange factor activity"/>
    <property type="evidence" value="ECO:0007669"/>
    <property type="project" value="InterPro"/>
</dbReference>
<proteinExistence type="inferred from homology"/>
<evidence type="ECO:0000256" key="9">
    <source>
        <dbReference type="ARBA" id="ARBA00063669"/>
    </source>
</evidence>
<dbReference type="InterPro" id="IPR009012">
    <property type="entry name" value="GrpE_head"/>
</dbReference>
<dbReference type="GO" id="GO:0042803">
    <property type="term" value="F:protein homodimerization activity"/>
    <property type="evidence" value="ECO:0007669"/>
    <property type="project" value="InterPro"/>
</dbReference>
<dbReference type="FunFam" id="2.30.22.10:FF:000002">
    <property type="entry name" value="GrpE protein homolog"/>
    <property type="match status" value="1"/>
</dbReference>
<comment type="similarity">
    <text evidence="2 11">Belongs to the GrpE family.</text>
</comment>
<feature type="compositionally biased region" description="Polar residues" evidence="13">
    <location>
        <begin position="170"/>
        <end position="179"/>
    </location>
</feature>
<gene>
    <name evidence="14" type="ORF">STAS_35479</name>
</gene>
<evidence type="ECO:0000256" key="8">
    <source>
        <dbReference type="ARBA" id="ARBA00023186"/>
    </source>
</evidence>
<dbReference type="OrthoDB" id="201635at2759"/>
<evidence type="ECO:0000256" key="5">
    <source>
        <dbReference type="ARBA" id="ARBA00022840"/>
    </source>
</evidence>
<dbReference type="Proteomes" id="UP000325081">
    <property type="component" value="Unassembled WGS sequence"/>
</dbReference>
<name>A0A5A7RK72_STRAF</name>
<evidence type="ECO:0000256" key="6">
    <source>
        <dbReference type="ARBA" id="ARBA00022946"/>
    </source>
</evidence>
<dbReference type="GO" id="GO:0046872">
    <property type="term" value="F:metal ion binding"/>
    <property type="evidence" value="ECO:0007669"/>
    <property type="project" value="UniProtKB-KW"/>
</dbReference>
<dbReference type="SUPFAM" id="SSF58014">
    <property type="entry name" value="Coiled-coil domain of nucleotide exchange factor GrpE"/>
    <property type="match status" value="1"/>
</dbReference>
<dbReference type="GO" id="GO:0001405">
    <property type="term" value="C:PAM complex, Tim23 associated import motor"/>
    <property type="evidence" value="ECO:0007669"/>
    <property type="project" value="TreeGrafter"/>
</dbReference>
<dbReference type="GO" id="GO:0051087">
    <property type="term" value="F:protein-folding chaperone binding"/>
    <property type="evidence" value="ECO:0007669"/>
    <property type="project" value="InterPro"/>
</dbReference>
<keyword evidence="4" id="KW-0547">Nucleotide-binding</keyword>
<organism evidence="14 15">
    <name type="scientific">Striga asiatica</name>
    <name type="common">Asiatic witchweed</name>
    <name type="synonym">Buchnera asiatica</name>
    <dbReference type="NCBI Taxonomy" id="4170"/>
    <lineage>
        <taxon>Eukaryota</taxon>
        <taxon>Viridiplantae</taxon>
        <taxon>Streptophyta</taxon>
        <taxon>Embryophyta</taxon>
        <taxon>Tracheophyta</taxon>
        <taxon>Spermatophyta</taxon>
        <taxon>Magnoliopsida</taxon>
        <taxon>eudicotyledons</taxon>
        <taxon>Gunneridae</taxon>
        <taxon>Pentapetalae</taxon>
        <taxon>asterids</taxon>
        <taxon>lamiids</taxon>
        <taxon>Lamiales</taxon>
        <taxon>Orobanchaceae</taxon>
        <taxon>Buchnereae</taxon>
        <taxon>Striga</taxon>
    </lineage>
</organism>
<feature type="coiled-coil region" evidence="12">
    <location>
        <begin position="206"/>
        <end position="258"/>
    </location>
</feature>
<feature type="region of interest" description="Disordered" evidence="13">
    <location>
        <begin position="127"/>
        <end position="187"/>
    </location>
</feature>
<dbReference type="FunFam" id="3.90.20.20:FF:000005">
    <property type="entry name" value="GrpE protein homolog"/>
    <property type="match status" value="1"/>
</dbReference>
<evidence type="ECO:0000256" key="4">
    <source>
        <dbReference type="ARBA" id="ARBA00022741"/>
    </source>
</evidence>
<comment type="caution">
    <text evidence="14">The sequence shown here is derived from an EMBL/GenBank/DDBJ whole genome shotgun (WGS) entry which is preliminary data.</text>
</comment>
<dbReference type="GO" id="GO:0051082">
    <property type="term" value="F:unfolded protein binding"/>
    <property type="evidence" value="ECO:0007669"/>
    <property type="project" value="TreeGrafter"/>
</dbReference>
<evidence type="ECO:0000256" key="13">
    <source>
        <dbReference type="SAM" id="MobiDB-lite"/>
    </source>
</evidence>